<dbReference type="InterPro" id="IPR045800">
    <property type="entry name" value="HMBD"/>
</dbReference>
<evidence type="ECO:0000313" key="7">
    <source>
        <dbReference type="EMBL" id="GHD31975.1"/>
    </source>
</evidence>
<evidence type="ECO:0000313" key="8">
    <source>
        <dbReference type="Proteomes" id="UP000644693"/>
    </source>
</evidence>
<dbReference type="GO" id="GO:0015679">
    <property type="term" value="P:plasma membrane copper ion transport"/>
    <property type="evidence" value="ECO:0007669"/>
    <property type="project" value="TreeGrafter"/>
</dbReference>
<dbReference type="Gene3D" id="2.40.30.170">
    <property type="match status" value="1"/>
</dbReference>
<dbReference type="InterPro" id="IPR051909">
    <property type="entry name" value="MFP_Cation_Efflux"/>
</dbReference>
<keyword evidence="8" id="KW-1185">Reference proteome</keyword>
<dbReference type="NCBIfam" id="TIGR01730">
    <property type="entry name" value="RND_mfp"/>
    <property type="match status" value="1"/>
</dbReference>
<keyword evidence="2" id="KW-0813">Transport</keyword>
<name>A0A918XH82_9GAMM</name>
<sequence>MNTSMKLVLTLCLGIGLGAAGLYLVGGTADHHAAHTMEVEEGQGSDAPLYWVAPMDPSYRRDGPGKSPMGMDLVPVFADKDASSDESGTVRISSAVANNLGVRSEEVAKGVLAEEVRTVGLVTYNEDTLIHIHPRIEGWIEKLAVTAEGDEVKAGQPLYELYSPALVSAQEEYLLALKRNSASLIRAAEDRLKALQLPASQLATLREDKAVQQTVIFAAPQSGVVDELAIREGFFVHPETTLMSIGALDTVWVEAEVFAQQAALIEPDQPVRMTVDFLPGKHWEGRVDYVYPALDPMSRTLRLRLVFDNGTRELRPHMFAEVVIDVADDQQALLVPKGSVIRVGHEARVVLDFGEGRYRSQPITPGRVGTSHIEVLDGLQEGDSVVTAAQFLLDSESSKQAEMMRISGDQP</sequence>
<reference evidence="7" key="2">
    <citation type="submission" date="2020-09" db="EMBL/GenBank/DDBJ databases">
        <authorList>
            <person name="Sun Q."/>
            <person name="Kim S."/>
        </authorList>
    </citation>
    <scope>NUCLEOTIDE SEQUENCE</scope>
    <source>
        <strain evidence="7">KCTC 23430</strain>
    </source>
</reference>
<dbReference type="PANTHER" id="PTHR30097">
    <property type="entry name" value="CATION EFFLUX SYSTEM PROTEIN CUSB"/>
    <property type="match status" value="1"/>
</dbReference>
<dbReference type="SUPFAM" id="SSF111369">
    <property type="entry name" value="HlyD-like secretion proteins"/>
    <property type="match status" value="1"/>
</dbReference>
<dbReference type="Gene3D" id="2.40.420.20">
    <property type="match status" value="1"/>
</dbReference>
<evidence type="ECO:0000259" key="5">
    <source>
        <dbReference type="Pfam" id="PF25919"/>
    </source>
</evidence>
<reference evidence="7" key="1">
    <citation type="journal article" date="2014" name="Int. J. Syst. Evol. Microbiol.">
        <title>Complete genome sequence of Corynebacterium casei LMG S-19264T (=DSM 44701T), isolated from a smear-ripened cheese.</title>
        <authorList>
            <consortium name="US DOE Joint Genome Institute (JGI-PGF)"/>
            <person name="Walter F."/>
            <person name="Albersmeier A."/>
            <person name="Kalinowski J."/>
            <person name="Ruckert C."/>
        </authorList>
    </citation>
    <scope>NUCLEOTIDE SEQUENCE</scope>
    <source>
        <strain evidence="7">KCTC 23430</strain>
    </source>
</reference>
<dbReference type="GO" id="GO:0060003">
    <property type="term" value="P:copper ion export"/>
    <property type="evidence" value="ECO:0007669"/>
    <property type="project" value="TreeGrafter"/>
</dbReference>
<dbReference type="GO" id="GO:0046914">
    <property type="term" value="F:transition metal ion binding"/>
    <property type="evidence" value="ECO:0007669"/>
    <property type="project" value="TreeGrafter"/>
</dbReference>
<dbReference type="InterPro" id="IPR006143">
    <property type="entry name" value="RND_pump_MFP"/>
</dbReference>
<accession>A0A918XH82</accession>
<dbReference type="GO" id="GO:0016020">
    <property type="term" value="C:membrane"/>
    <property type="evidence" value="ECO:0007669"/>
    <property type="project" value="InterPro"/>
</dbReference>
<dbReference type="GO" id="GO:0030288">
    <property type="term" value="C:outer membrane-bounded periplasmic space"/>
    <property type="evidence" value="ECO:0007669"/>
    <property type="project" value="TreeGrafter"/>
</dbReference>
<dbReference type="Pfam" id="PF25869">
    <property type="entry name" value="3HB_CusB"/>
    <property type="match status" value="1"/>
</dbReference>
<feature type="domain" description="CusB-like beta-barrel" evidence="6">
    <location>
        <begin position="250"/>
        <end position="324"/>
    </location>
</feature>
<dbReference type="InterPro" id="IPR058791">
    <property type="entry name" value="3HB_CusB"/>
</dbReference>
<proteinExistence type="inferred from homology"/>
<evidence type="ECO:0000259" key="6">
    <source>
        <dbReference type="Pfam" id="PF25954"/>
    </source>
</evidence>
<evidence type="ECO:0000256" key="1">
    <source>
        <dbReference type="ARBA" id="ARBA00009477"/>
    </source>
</evidence>
<dbReference type="Pfam" id="PF25919">
    <property type="entry name" value="BSH_CusB"/>
    <property type="match status" value="1"/>
</dbReference>
<organism evidence="7 8">
    <name type="scientific">Parahalioglobus pacificus</name>
    <dbReference type="NCBI Taxonomy" id="930806"/>
    <lineage>
        <taxon>Bacteria</taxon>
        <taxon>Pseudomonadati</taxon>
        <taxon>Pseudomonadota</taxon>
        <taxon>Gammaproteobacteria</taxon>
        <taxon>Cellvibrionales</taxon>
        <taxon>Halieaceae</taxon>
        <taxon>Parahalioglobus</taxon>
    </lineage>
</organism>
<dbReference type="Proteomes" id="UP000644693">
    <property type="component" value="Unassembled WGS sequence"/>
</dbReference>
<comment type="caution">
    <text evidence="7">The sequence shown here is derived from an EMBL/GenBank/DDBJ whole genome shotgun (WGS) entry which is preliminary data.</text>
</comment>
<evidence type="ECO:0000259" key="4">
    <source>
        <dbReference type="Pfam" id="PF25869"/>
    </source>
</evidence>
<dbReference type="AlphaFoldDB" id="A0A918XH82"/>
<dbReference type="EMBL" id="BMYM01000001">
    <property type="protein sequence ID" value="GHD31975.1"/>
    <property type="molecule type" value="Genomic_DNA"/>
</dbReference>
<evidence type="ECO:0000256" key="2">
    <source>
        <dbReference type="ARBA" id="ARBA00022448"/>
    </source>
</evidence>
<feature type="domain" description="CusB-like three alpha-helical bundle" evidence="4">
    <location>
        <begin position="166"/>
        <end position="213"/>
    </location>
</feature>
<dbReference type="FunFam" id="2.40.30.170:FF:000010">
    <property type="entry name" value="Efflux RND transporter periplasmic adaptor subunit"/>
    <property type="match status" value="1"/>
</dbReference>
<gene>
    <name evidence="7" type="ORF">GCM10007053_15590</name>
</gene>
<protein>
    <recommendedName>
        <fullName evidence="9">Efflux RND transporter periplasmic adaptor subunit</fullName>
    </recommendedName>
</protein>
<evidence type="ECO:0000259" key="3">
    <source>
        <dbReference type="Pfam" id="PF19335"/>
    </source>
</evidence>
<comment type="similarity">
    <text evidence="1">Belongs to the membrane fusion protein (MFP) (TC 8.A.1) family.</text>
</comment>
<dbReference type="Pfam" id="PF25954">
    <property type="entry name" value="Beta-barrel_RND_2"/>
    <property type="match status" value="1"/>
</dbReference>
<dbReference type="Pfam" id="PF19335">
    <property type="entry name" value="HMBD"/>
    <property type="match status" value="1"/>
</dbReference>
<dbReference type="Gene3D" id="6.10.140.730">
    <property type="match status" value="1"/>
</dbReference>
<dbReference type="InterPro" id="IPR058790">
    <property type="entry name" value="BSH_CusB"/>
</dbReference>
<dbReference type="InterPro" id="IPR058792">
    <property type="entry name" value="Beta-barrel_RND_2"/>
</dbReference>
<dbReference type="PANTHER" id="PTHR30097:SF15">
    <property type="entry name" value="CATION EFFLUX SYSTEM PROTEIN CUSB"/>
    <property type="match status" value="1"/>
</dbReference>
<feature type="domain" description="Heavy metal binding" evidence="3">
    <location>
        <begin position="50"/>
        <end position="76"/>
    </location>
</feature>
<evidence type="ECO:0008006" key="9">
    <source>
        <dbReference type="Google" id="ProtNLM"/>
    </source>
</evidence>
<dbReference type="GO" id="GO:0022857">
    <property type="term" value="F:transmembrane transporter activity"/>
    <property type="evidence" value="ECO:0007669"/>
    <property type="project" value="InterPro"/>
</dbReference>
<dbReference type="Gene3D" id="2.40.50.100">
    <property type="match status" value="1"/>
</dbReference>
<feature type="domain" description="CusB-like barrel-sandwich hybrid" evidence="5">
    <location>
        <begin position="131"/>
        <end position="245"/>
    </location>
</feature>